<feature type="compositionally biased region" description="Basic and acidic residues" evidence="1">
    <location>
        <begin position="15"/>
        <end position="28"/>
    </location>
</feature>
<name>A0A5B7DBD0_PORTR</name>
<reference evidence="2 3" key="1">
    <citation type="submission" date="2019-05" db="EMBL/GenBank/DDBJ databases">
        <title>Another draft genome of Portunus trituberculatus and its Hox gene families provides insights of decapod evolution.</title>
        <authorList>
            <person name="Jeong J.-H."/>
            <person name="Song I."/>
            <person name="Kim S."/>
            <person name="Choi T."/>
            <person name="Kim D."/>
            <person name="Ryu S."/>
            <person name="Kim W."/>
        </authorList>
    </citation>
    <scope>NUCLEOTIDE SEQUENCE [LARGE SCALE GENOMIC DNA]</scope>
    <source>
        <tissue evidence="2">Muscle</tissue>
    </source>
</reference>
<protein>
    <submittedName>
        <fullName evidence="2">Uncharacterized protein</fullName>
    </submittedName>
</protein>
<gene>
    <name evidence="2" type="ORF">E2C01_011478</name>
</gene>
<dbReference type="Proteomes" id="UP000324222">
    <property type="component" value="Unassembled WGS sequence"/>
</dbReference>
<keyword evidence="3" id="KW-1185">Reference proteome</keyword>
<sequence>MVTPNPASESPSGEGTRHVSKSDSSLGDHPKCLDTSLNFFFINFCNIRNLRSNFKFIEHHLSSTKPHLFFTETQLFEATDSSPFSGPSYFLYPHFCFKAGCCIYMRND</sequence>
<evidence type="ECO:0000313" key="2">
    <source>
        <dbReference type="EMBL" id="MPC18590.1"/>
    </source>
</evidence>
<evidence type="ECO:0000256" key="1">
    <source>
        <dbReference type="SAM" id="MobiDB-lite"/>
    </source>
</evidence>
<feature type="compositionally biased region" description="Polar residues" evidence="1">
    <location>
        <begin position="1"/>
        <end position="13"/>
    </location>
</feature>
<dbReference type="AlphaFoldDB" id="A0A5B7DBD0"/>
<feature type="region of interest" description="Disordered" evidence="1">
    <location>
        <begin position="1"/>
        <end position="28"/>
    </location>
</feature>
<comment type="caution">
    <text evidence="2">The sequence shown here is derived from an EMBL/GenBank/DDBJ whole genome shotgun (WGS) entry which is preliminary data.</text>
</comment>
<proteinExistence type="predicted"/>
<accession>A0A5B7DBD0</accession>
<organism evidence="2 3">
    <name type="scientific">Portunus trituberculatus</name>
    <name type="common">Swimming crab</name>
    <name type="synonym">Neptunus trituberculatus</name>
    <dbReference type="NCBI Taxonomy" id="210409"/>
    <lineage>
        <taxon>Eukaryota</taxon>
        <taxon>Metazoa</taxon>
        <taxon>Ecdysozoa</taxon>
        <taxon>Arthropoda</taxon>
        <taxon>Crustacea</taxon>
        <taxon>Multicrustacea</taxon>
        <taxon>Malacostraca</taxon>
        <taxon>Eumalacostraca</taxon>
        <taxon>Eucarida</taxon>
        <taxon>Decapoda</taxon>
        <taxon>Pleocyemata</taxon>
        <taxon>Brachyura</taxon>
        <taxon>Eubrachyura</taxon>
        <taxon>Portunoidea</taxon>
        <taxon>Portunidae</taxon>
        <taxon>Portuninae</taxon>
        <taxon>Portunus</taxon>
    </lineage>
</organism>
<dbReference type="EMBL" id="VSRR010000695">
    <property type="protein sequence ID" value="MPC18590.1"/>
    <property type="molecule type" value="Genomic_DNA"/>
</dbReference>
<evidence type="ECO:0000313" key="3">
    <source>
        <dbReference type="Proteomes" id="UP000324222"/>
    </source>
</evidence>